<dbReference type="Gene3D" id="2.120.10.80">
    <property type="entry name" value="Kelch-type beta propeller"/>
    <property type="match status" value="2"/>
</dbReference>
<accession>A0AAD2CN67</accession>
<dbReference type="AlphaFoldDB" id="A0AAD2CN67"/>
<evidence type="ECO:0000256" key="2">
    <source>
        <dbReference type="ARBA" id="ARBA00022737"/>
    </source>
</evidence>
<dbReference type="SUPFAM" id="SSF117281">
    <property type="entry name" value="Kelch motif"/>
    <property type="match status" value="1"/>
</dbReference>
<evidence type="ECO:0000256" key="3">
    <source>
        <dbReference type="SAM" id="MobiDB-lite"/>
    </source>
</evidence>
<feature type="compositionally biased region" description="Basic and acidic residues" evidence="3">
    <location>
        <begin position="250"/>
        <end position="267"/>
    </location>
</feature>
<feature type="compositionally biased region" description="Acidic residues" evidence="3">
    <location>
        <begin position="219"/>
        <end position="236"/>
    </location>
</feature>
<evidence type="ECO:0000313" key="5">
    <source>
        <dbReference type="Proteomes" id="UP001295423"/>
    </source>
</evidence>
<dbReference type="InterPro" id="IPR015915">
    <property type="entry name" value="Kelch-typ_b-propeller"/>
</dbReference>
<feature type="compositionally biased region" description="Polar residues" evidence="3">
    <location>
        <begin position="187"/>
        <end position="208"/>
    </location>
</feature>
<evidence type="ECO:0000313" key="4">
    <source>
        <dbReference type="EMBL" id="CAJ1930377.1"/>
    </source>
</evidence>
<dbReference type="Proteomes" id="UP001295423">
    <property type="component" value="Unassembled WGS sequence"/>
</dbReference>
<dbReference type="InterPro" id="IPR011043">
    <property type="entry name" value="Gal_Oxase/kelch_b-propeller"/>
</dbReference>
<dbReference type="PANTHER" id="PTHR46093">
    <property type="entry name" value="ACYL-COA-BINDING DOMAIN-CONTAINING PROTEIN 5"/>
    <property type="match status" value="1"/>
</dbReference>
<dbReference type="SUPFAM" id="SSF50965">
    <property type="entry name" value="Galactose oxidase, central domain"/>
    <property type="match status" value="1"/>
</dbReference>
<dbReference type="Pfam" id="PF24681">
    <property type="entry name" value="Kelch_KLHDC2_KLHL20_DRC7"/>
    <property type="match status" value="1"/>
</dbReference>
<gene>
    <name evidence="4" type="ORF">CYCCA115_LOCUS1920</name>
</gene>
<dbReference type="PANTHER" id="PTHR46093:SF3">
    <property type="entry name" value="ACYL-COA-BINDING DOMAIN-CONTAINING PROTEIN 4"/>
    <property type="match status" value="1"/>
</dbReference>
<feature type="region of interest" description="Disordered" evidence="3">
    <location>
        <begin position="81"/>
        <end position="285"/>
    </location>
</feature>
<dbReference type="EMBL" id="CAKOGP040000113">
    <property type="protein sequence ID" value="CAJ1930377.1"/>
    <property type="molecule type" value="Genomic_DNA"/>
</dbReference>
<keyword evidence="1" id="KW-0880">Kelch repeat</keyword>
<proteinExistence type="predicted"/>
<feature type="compositionally biased region" description="Polar residues" evidence="3">
    <location>
        <begin position="238"/>
        <end position="249"/>
    </location>
</feature>
<reference evidence="4" key="1">
    <citation type="submission" date="2023-08" db="EMBL/GenBank/DDBJ databases">
        <authorList>
            <person name="Audoor S."/>
            <person name="Bilcke G."/>
        </authorList>
    </citation>
    <scope>NUCLEOTIDE SEQUENCE</scope>
</reference>
<protein>
    <submittedName>
        <fullName evidence="4">Uncharacterized protein</fullName>
    </submittedName>
</protein>
<feature type="compositionally biased region" description="Low complexity" evidence="3">
    <location>
        <begin position="109"/>
        <end position="121"/>
    </location>
</feature>
<sequence length="626" mass="67805">MPTLVEETNSGPDMAPVVADPSELTLTVGGVTFSLTPSDNDAGLSYKRNGHEVLLSLSSFTGSIKVSLKGEVITAADSPKYKQPTATVEVESPVFPSGPKSKRGKASQTKLSFVKTTSTTKKTNKESKRTVELVTPSASAKKSRKAINHEPPNLGQTEKPTQEATQTQPDLSQTMSSQADDAAMSNPLMQQERTQSSGHSDVQSSTSVRDILDRVNNSNDDDSVATVPMEDDDDSVFAENSPQETTQAESETKMDDDKISTEAKESIAESPSAIPRVHPSPSPRWGHSMTKINGEKVLIYGGQSFDLEGNPVMLDDVHVYDMTNGSWNKPIQCRGDMRQWHSSTYLPERQLLITFGGETMDPIKKNKVITSNSLKCLDTDIMLWYPPAVSGDIPTGRSGHTATLLPNTNELVLIGGVKGARWLNTVSVLDTVRWVWTAPKVEGLAPKPRSYHSTTAVKGKGDTYKLVVFGGNNKTSCFNSVHVLESSEQNVWKWSNPVCAGKAPFPRTGHSATLLDDGKTICFYGGWDPNEEDTNGGEDNIFKGSFLLDTSTWTWSKGPKASPGGSGSEFFVEDCGPKRCGHEAALNAQTGEVMVFGGRIPGEILAGDYQRLPTSSSEQMVDMDEK</sequence>
<keyword evidence="2" id="KW-0677">Repeat</keyword>
<evidence type="ECO:0000256" key="1">
    <source>
        <dbReference type="ARBA" id="ARBA00022441"/>
    </source>
</evidence>
<comment type="caution">
    <text evidence="4">The sequence shown here is derived from an EMBL/GenBank/DDBJ whole genome shotgun (WGS) entry which is preliminary data.</text>
</comment>
<organism evidence="4 5">
    <name type="scientific">Cylindrotheca closterium</name>
    <dbReference type="NCBI Taxonomy" id="2856"/>
    <lineage>
        <taxon>Eukaryota</taxon>
        <taxon>Sar</taxon>
        <taxon>Stramenopiles</taxon>
        <taxon>Ochrophyta</taxon>
        <taxon>Bacillariophyta</taxon>
        <taxon>Bacillariophyceae</taxon>
        <taxon>Bacillariophycidae</taxon>
        <taxon>Bacillariales</taxon>
        <taxon>Bacillariaceae</taxon>
        <taxon>Cylindrotheca</taxon>
    </lineage>
</organism>
<feature type="compositionally biased region" description="Polar residues" evidence="3">
    <location>
        <begin position="154"/>
        <end position="179"/>
    </location>
</feature>
<keyword evidence="5" id="KW-1185">Reference proteome</keyword>
<name>A0AAD2CN67_9STRA</name>